<dbReference type="CDD" id="cd01275">
    <property type="entry name" value="FHIT"/>
    <property type="match status" value="1"/>
</dbReference>
<dbReference type="Pfam" id="PF01230">
    <property type="entry name" value="HIT"/>
    <property type="match status" value="1"/>
</dbReference>
<comment type="caution">
    <text evidence="6">The sequence shown here is derived from an EMBL/GenBank/DDBJ whole genome shotgun (WGS) entry which is preliminary data.</text>
</comment>
<feature type="active site" description="Tele-AMP-histidine intermediate" evidence="2">
    <location>
        <position position="120"/>
    </location>
</feature>
<keyword evidence="1" id="KW-0547">Nucleotide-binding</keyword>
<feature type="binding site" evidence="3">
    <location>
        <begin position="112"/>
        <end position="116"/>
    </location>
    <ligand>
        <name>substrate</name>
    </ligand>
</feature>
<gene>
    <name evidence="6" type="ORF">BROFUL_02026</name>
</gene>
<organism evidence="6 7">
    <name type="scientific">Candidatus Brocadia fulgida</name>
    <dbReference type="NCBI Taxonomy" id="380242"/>
    <lineage>
        <taxon>Bacteria</taxon>
        <taxon>Pseudomonadati</taxon>
        <taxon>Planctomycetota</taxon>
        <taxon>Candidatus Brocadiia</taxon>
        <taxon>Candidatus Brocadiales</taxon>
        <taxon>Candidatus Brocadiaceae</taxon>
        <taxon>Candidatus Brocadia</taxon>
    </lineage>
</organism>
<feature type="short sequence motif" description="Histidine triad motif" evidence="4">
    <location>
        <begin position="118"/>
        <end position="122"/>
    </location>
</feature>
<keyword evidence="7" id="KW-1185">Reference proteome</keyword>
<feature type="binding site" evidence="3">
    <location>
        <position position="50"/>
    </location>
    <ligand>
        <name>substrate</name>
    </ligand>
</feature>
<feature type="binding site" evidence="3">
    <location>
        <position position="122"/>
    </location>
    <ligand>
        <name>substrate</name>
    </ligand>
</feature>
<proteinExistence type="predicted"/>
<dbReference type="SUPFAM" id="SSF54197">
    <property type="entry name" value="HIT-like"/>
    <property type="match status" value="1"/>
</dbReference>
<dbReference type="Proteomes" id="UP000034954">
    <property type="component" value="Unassembled WGS sequence"/>
</dbReference>
<protein>
    <recommendedName>
        <fullName evidence="5">HIT domain-containing protein</fullName>
    </recommendedName>
</protein>
<dbReference type="GO" id="GO:0003824">
    <property type="term" value="F:catalytic activity"/>
    <property type="evidence" value="ECO:0007669"/>
    <property type="project" value="InterPro"/>
</dbReference>
<dbReference type="InterPro" id="IPR036265">
    <property type="entry name" value="HIT-like_sf"/>
</dbReference>
<dbReference type="PANTHER" id="PTHR42997:SF1">
    <property type="entry name" value="AP-4-A PHOSPHORYLASE"/>
    <property type="match status" value="1"/>
</dbReference>
<evidence type="ECO:0000256" key="1">
    <source>
        <dbReference type="ARBA" id="ARBA00022741"/>
    </source>
</evidence>
<evidence type="ECO:0000259" key="5">
    <source>
        <dbReference type="PROSITE" id="PS51084"/>
    </source>
</evidence>
<evidence type="ECO:0000256" key="2">
    <source>
        <dbReference type="PIRSR" id="PIRSR639383-1"/>
    </source>
</evidence>
<dbReference type="PANTHER" id="PTHR42997">
    <property type="entry name" value="HIT FAMILY HYDROLASE"/>
    <property type="match status" value="1"/>
</dbReference>
<dbReference type="GO" id="GO:0000166">
    <property type="term" value="F:nucleotide binding"/>
    <property type="evidence" value="ECO:0007669"/>
    <property type="project" value="UniProtKB-KW"/>
</dbReference>
<feature type="domain" description="HIT" evidence="5">
    <location>
        <begin position="24"/>
        <end position="133"/>
    </location>
</feature>
<dbReference type="EMBL" id="LAQJ01000206">
    <property type="protein sequence ID" value="KKO19270.1"/>
    <property type="molecule type" value="Genomic_DNA"/>
</dbReference>
<reference evidence="6 7" key="1">
    <citation type="journal article" date="2013" name="BMC Microbiol.">
        <title>Identification of the type II cytochrome c maturation pathway in anammox bacteria by comparative genomics.</title>
        <authorList>
            <person name="Ferousi C."/>
            <person name="Speth D.R."/>
            <person name="Reimann J."/>
            <person name="Op den Camp H.J."/>
            <person name="Allen J.W."/>
            <person name="Keltjens J.T."/>
            <person name="Jetten M.S."/>
        </authorList>
    </citation>
    <scope>NUCLEOTIDE SEQUENCE [LARGE SCALE GENOMIC DNA]</scope>
    <source>
        <strain evidence="6">RU1</strain>
    </source>
</reference>
<sequence>MKNLWAPWRIAYIQEHPKDNGCFLCNAFLDNQDEKHLLVVRRKECFCILNKYPYNSGHLMIAPNKHKPDISDLTDHEMLEIMKLTRDMKELLATMMKPEGFNLGVNLGKPAGAGLVGHFHLHVVPRWNGDTNFMPVISEVKVIPQSLEDLYQEFKKHV</sequence>
<dbReference type="AlphaFoldDB" id="A0A0M2UUI2"/>
<dbReference type="PROSITE" id="PS51084">
    <property type="entry name" value="HIT_2"/>
    <property type="match status" value="1"/>
</dbReference>
<dbReference type="InterPro" id="IPR052908">
    <property type="entry name" value="AP-4-A_phosphorylase"/>
</dbReference>
<accession>A0A0M2UUI2</accession>
<dbReference type="Gene3D" id="3.30.428.10">
    <property type="entry name" value="HIT-like"/>
    <property type="match status" value="1"/>
</dbReference>
<evidence type="ECO:0000256" key="3">
    <source>
        <dbReference type="PIRSR" id="PIRSR639383-2"/>
    </source>
</evidence>
<name>A0A0M2UUI2_9BACT</name>
<dbReference type="InterPro" id="IPR011146">
    <property type="entry name" value="HIT-like"/>
</dbReference>
<evidence type="ECO:0000313" key="6">
    <source>
        <dbReference type="EMBL" id="KKO19270.1"/>
    </source>
</evidence>
<dbReference type="InterPro" id="IPR039383">
    <property type="entry name" value="FHIT"/>
</dbReference>
<evidence type="ECO:0000256" key="4">
    <source>
        <dbReference type="PROSITE-ProRule" id="PRU00464"/>
    </source>
</evidence>
<evidence type="ECO:0000313" key="7">
    <source>
        <dbReference type="Proteomes" id="UP000034954"/>
    </source>
</evidence>